<keyword evidence="1" id="KW-0472">Membrane</keyword>
<gene>
    <name evidence="3" type="ordered locus">Rcas_0787</name>
</gene>
<dbReference type="OrthoDB" id="141298at2"/>
<feature type="transmembrane region" description="Helical" evidence="1">
    <location>
        <begin position="130"/>
        <end position="150"/>
    </location>
</feature>
<dbReference type="Pfam" id="PF13231">
    <property type="entry name" value="PMT_2"/>
    <property type="match status" value="1"/>
</dbReference>
<keyword evidence="4" id="KW-1185">Reference proteome</keyword>
<dbReference type="eggNOG" id="COG1807">
    <property type="taxonomic scope" value="Bacteria"/>
</dbReference>
<evidence type="ECO:0000313" key="3">
    <source>
        <dbReference type="EMBL" id="ABU56904.1"/>
    </source>
</evidence>
<accession>A7NHF7</accession>
<feature type="transmembrane region" description="Helical" evidence="1">
    <location>
        <begin position="181"/>
        <end position="197"/>
    </location>
</feature>
<proteinExistence type="predicted"/>
<feature type="transmembrane region" description="Helical" evidence="1">
    <location>
        <begin position="156"/>
        <end position="174"/>
    </location>
</feature>
<feature type="transmembrane region" description="Helical" evidence="1">
    <location>
        <begin position="101"/>
        <end position="123"/>
    </location>
</feature>
<protein>
    <recommendedName>
        <fullName evidence="2">Glycosyltransferase RgtA/B/C/D-like domain-containing protein</fullName>
    </recommendedName>
</protein>
<feature type="transmembrane region" description="Helical" evidence="1">
    <location>
        <begin position="346"/>
        <end position="367"/>
    </location>
</feature>
<dbReference type="HOGENOM" id="CLU_521639_0_0_0"/>
<feature type="domain" description="Glycosyltransferase RgtA/B/C/D-like" evidence="2">
    <location>
        <begin position="91"/>
        <end position="226"/>
    </location>
</feature>
<dbReference type="InterPro" id="IPR038731">
    <property type="entry name" value="RgtA/B/C-like"/>
</dbReference>
<keyword evidence="1" id="KW-1133">Transmembrane helix</keyword>
<reference evidence="3 4" key="1">
    <citation type="submission" date="2007-08" db="EMBL/GenBank/DDBJ databases">
        <title>Complete sequence of Roseiflexus castenholzii DSM 13941.</title>
        <authorList>
            <consortium name="US DOE Joint Genome Institute"/>
            <person name="Copeland A."/>
            <person name="Lucas S."/>
            <person name="Lapidus A."/>
            <person name="Barry K."/>
            <person name="Glavina del Rio T."/>
            <person name="Dalin E."/>
            <person name="Tice H."/>
            <person name="Pitluck S."/>
            <person name="Thompson L.S."/>
            <person name="Brettin T."/>
            <person name="Bruce D."/>
            <person name="Detter J.C."/>
            <person name="Han C."/>
            <person name="Tapia R."/>
            <person name="Schmutz J."/>
            <person name="Larimer F."/>
            <person name="Land M."/>
            <person name="Hauser L."/>
            <person name="Kyrpides N."/>
            <person name="Mikhailova N."/>
            <person name="Bryant D.A."/>
            <person name="Hanada S."/>
            <person name="Tsukatani Y."/>
            <person name="Richardson P."/>
        </authorList>
    </citation>
    <scope>NUCLEOTIDE SEQUENCE [LARGE SCALE GENOMIC DNA]</scope>
    <source>
        <strain evidence="4">DSM 13941 / HLO8</strain>
    </source>
</reference>
<feature type="transmembrane region" description="Helical" evidence="1">
    <location>
        <begin position="388"/>
        <end position="412"/>
    </location>
</feature>
<organism evidence="3 4">
    <name type="scientific">Roseiflexus castenholzii (strain DSM 13941 / HLO8)</name>
    <dbReference type="NCBI Taxonomy" id="383372"/>
    <lineage>
        <taxon>Bacteria</taxon>
        <taxon>Bacillati</taxon>
        <taxon>Chloroflexota</taxon>
        <taxon>Chloroflexia</taxon>
        <taxon>Chloroflexales</taxon>
        <taxon>Roseiflexineae</taxon>
        <taxon>Roseiflexaceae</taxon>
        <taxon>Roseiflexus</taxon>
    </lineage>
</organism>
<keyword evidence="1" id="KW-0812">Transmembrane</keyword>
<dbReference type="AlphaFoldDB" id="A7NHF7"/>
<feature type="transmembrane region" description="Helical" evidence="1">
    <location>
        <begin position="279"/>
        <end position="299"/>
    </location>
</feature>
<feature type="transmembrane region" description="Helical" evidence="1">
    <location>
        <begin position="319"/>
        <end position="340"/>
    </location>
</feature>
<dbReference type="STRING" id="383372.Rcas_0787"/>
<dbReference type="Proteomes" id="UP000000263">
    <property type="component" value="Chromosome"/>
</dbReference>
<dbReference type="EMBL" id="CP000804">
    <property type="protein sequence ID" value="ABU56904.1"/>
    <property type="molecule type" value="Genomic_DNA"/>
</dbReference>
<feature type="transmembrane region" description="Helical" evidence="1">
    <location>
        <begin position="224"/>
        <end position="242"/>
    </location>
</feature>
<evidence type="ECO:0000259" key="2">
    <source>
        <dbReference type="Pfam" id="PF13231"/>
    </source>
</evidence>
<feature type="transmembrane region" description="Helical" evidence="1">
    <location>
        <begin position="23"/>
        <end position="41"/>
    </location>
</feature>
<evidence type="ECO:0000256" key="1">
    <source>
        <dbReference type="SAM" id="Phobius"/>
    </source>
</evidence>
<dbReference type="KEGG" id="rca:Rcas_0787"/>
<evidence type="ECO:0000313" key="4">
    <source>
        <dbReference type="Proteomes" id="UP000000263"/>
    </source>
</evidence>
<name>A7NHF7_ROSCS</name>
<sequence>MDHSISSIKESETTIAQRRAHRIASWSALSIVLLALSLWNLDGPAMWWDEGWTLSVARNWAEQGHYGRLRNGQRARPGLEAAFTTTLPVGMMMRAFGVGLWQGRLFGALCAVAVVLLLAALAARLYDRRVAVATVVAALCMTAFPTIHPLLLGRRVLAEIPMLMYLLVGYLFLWRALVNRWVALFPAALFLALAWVSKAQLSPFLIVSLTMSALVAALMRRWRIAALFTLVAGGTVLGARILQQSVYPILIDAQLPPDPTTGLIETVAIVTAPARRLDAIQNLAIFGLPALCGMLWGTWRLWHDRSAASSGAPVWYTRLTLLALCGSWLAWYLVFSIGWVRYMGPAIIVASIFVADLLANATDGFAIRHSLVSLINLLTLRRWTRTGGAALFGTVLVLWGGTLTAVSVAATYPVRDYSAQRVAQWLNAQPEGTRIETYETELHFLLDQPYTFPPDQVHVALLRRLWEIDDNVLIAYDPMVNDPDFLVEGGTSVAKLYESTLASGRFRLVLEDGPYRVFERVR</sequence>